<comment type="similarity">
    <text evidence="1">Belongs to the HscB family.</text>
</comment>
<dbReference type="SUPFAM" id="SSF46565">
    <property type="entry name" value="Chaperone J-domain"/>
    <property type="match status" value="1"/>
</dbReference>
<dbReference type="EMBL" id="MU251963">
    <property type="protein sequence ID" value="KAG9228360.1"/>
    <property type="molecule type" value="Genomic_DNA"/>
</dbReference>
<feature type="domain" description="J" evidence="4">
    <location>
        <begin position="82"/>
        <end position="159"/>
    </location>
</feature>
<dbReference type="GO" id="GO:0001671">
    <property type="term" value="F:ATPase activator activity"/>
    <property type="evidence" value="ECO:0007669"/>
    <property type="project" value="InterPro"/>
</dbReference>
<dbReference type="GO" id="GO:0051259">
    <property type="term" value="P:protein complex oligomerization"/>
    <property type="evidence" value="ECO:0007669"/>
    <property type="project" value="InterPro"/>
</dbReference>
<comment type="caution">
    <text evidence="5">The sequence shown here is derived from an EMBL/GenBank/DDBJ whole genome shotgun (WGS) entry which is preliminary data.</text>
</comment>
<feature type="region of interest" description="Disordered" evidence="3">
    <location>
        <begin position="50"/>
        <end position="96"/>
    </location>
</feature>
<proteinExistence type="inferred from homology"/>
<accession>A0A9P8BZW3</accession>
<dbReference type="GO" id="GO:0051087">
    <property type="term" value="F:protein-folding chaperone binding"/>
    <property type="evidence" value="ECO:0007669"/>
    <property type="project" value="InterPro"/>
</dbReference>
<dbReference type="PROSITE" id="PS50076">
    <property type="entry name" value="DNAJ_2"/>
    <property type="match status" value="1"/>
</dbReference>
<dbReference type="AlphaFoldDB" id="A0A9P8BZW3"/>
<reference evidence="5" key="1">
    <citation type="journal article" date="2021" name="IMA Fungus">
        <title>Genomic characterization of three marine fungi, including Emericellopsis atlantica sp. nov. with signatures of a generalist lifestyle and marine biomass degradation.</title>
        <authorList>
            <person name="Hagestad O.C."/>
            <person name="Hou L."/>
            <person name="Andersen J.H."/>
            <person name="Hansen E.H."/>
            <person name="Altermark B."/>
            <person name="Li C."/>
            <person name="Kuhnert E."/>
            <person name="Cox R.J."/>
            <person name="Crous P.W."/>
            <person name="Spatafora J.W."/>
            <person name="Lail K."/>
            <person name="Amirebrahimi M."/>
            <person name="Lipzen A."/>
            <person name="Pangilinan J."/>
            <person name="Andreopoulos W."/>
            <person name="Hayes R.D."/>
            <person name="Ng V."/>
            <person name="Grigoriev I.V."/>
            <person name="Jackson S.A."/>
            <person name="Sutton T.D.S."/>
            <person name="Dobson A.D.W."/>
            <person name="Rama T."/>
        </authorList>
    </citation>
    <scope>NUCLEOTIDE SEQUENCE</scope>
    <source>
        <strain evidence="5">TRa018bII</strain>
    </source>
</reference>
<dbReference type="Gene3D" id="1.10.287.110">
    <property type="entry name" value="DnaJ domain"/>
    <property type="match status" value="1"/>
</dbReference>
<dbReference type="CDD" id="cd06257">
    <property type="entry name" value="DnaJ"/>
    <property type="match status" value="1"/>
</dbReference>
<dbReference type="InterPro" id="IPR036386">
    <property type="entry name" value="HscB_C_sf"/>
</dbReference>
<evidence type="ECO:0000313" key="6">
    <source>
        <dbReference type="Proteomes" id="UP000824998"/>
    </source>
</evidence>
<dbReference type="InterPro" id="IPR004640">
    <property type="entry name" value="HscB"/>
</dbReference>
<dbReference type="Proteomes" id="UP000824998">
    <property type="component" value="Unassembled WGS sequence"/>
</dbReference>
<keyword evidence="6" id="KW-1185">Reference proteome</keyword>
<dbReference type="NCBIfam" id="TIGR00714">
    <property type="entry name" value="hscB"/>
    <property type="match status" value="1"/>
</dbReference>
<dbReference type="GO" id="GO:0005739">
    <property type="term" value="C:mitochondrion"/>
    <property type="evidence" value="ECO:0007669"/>
    <property type="project" value="TreeGrafter"/>
</dbReference>
<dbReference type="Pfam" id="PF07743">
    <property type="entry name" value="HSCB_C"/>
    <property type="match status" value="1"/>
</dbReference>
<dbReference type="SUPFAM" id="SSF47144">
    <property type="entry name" value="HSC20 (HSCB), C-terminal oligomerisation domain"/>
    <property type="match status" value="1"/>
</dbReference>
<dbReference type="InterPro" id="IPR009073">
    <property type="entry name" value="HscB_oligo_C"/>
</dbReference>
<dbReference type="PANTHER" id="PTHR14021">
    <property type="entry name" value="IRON-SULFUR CLUSTER CO-CHAPERONE PROTEIN HSCB"/>
    <property type="match status" value="1"/>
</dbReference>
<evidence type="ECO:0000259" key="4">
    <source>
        <dbReference type="PROSITE" id="PS50076"/>
    </source>
</evidence>
<evidence type="ECO:0000256" key="2">
    <source>
        <dbReference type="ARBA" id="ARBA00023186"/>
    </source>
</evidence>
<sequence>MRSSIVGRNRQVLKSCEASTRRNFATNSARRPSLSGFVCLSCSRKLTESFNHGRTQRRRQSSTTSSQAASKTAPRINAMPPTHYELFPKTLSQGPPPSGPFHIDVRDLRKEFLQLQAVAHPDRHPSHLKARAEGMSAHINEAYKTLQNPLLRAQYLLRLRGVDVVEDETTKVEDPELLMEVLDAREEIDEAQKEEDLTTLKTTNDRRISRSEEILDKAFREDSMALATEEVVRLRYWVNIQDSLHHWENGEPILTHH</sequence>
<dbReference type="OrthoDB" id="448954at2759"/>
<evidence type="ECO:0000256" key="1">
    <source>
        <dbReference type="ARBA" id="ARBA00010476"/>
    </source>
</evidence>
<evidence type="ECO:0000313" key="5">
    <source>
        <dbReference type="EMBL" id="KAG9228360.1"/>
    </source>
</evidence>
<dbReference type="InterPro" id="IPR001623">
    <property type="entry name" value="DnaJ_domain"/>
</dbReference>
<name>A0A9P8BZW3_9HELO</name>
<evidence type="ECO:0000256" key="3">
    <source>
        <dbReference type="SAM" id="MobiDB-lite"/>
    </source>
</evidence>
<dbReference type="GO" id="GO:0044571">
    <property type="term" value="P:[2Fe-2S] cluster assembly"/>
    <property type="evidence" value="ECO:0007669"/>
    <property type="project" value="InterPro"/>
</dbReference>
<protein>
    <recommendedName>
        <fullName evidence="4">J domain-containing protein</fullName>
    </recommendedName>
</protein>
<organism evidence="5 6">
    <name type="scientific">Amylocarpus encephaloides</name>
    <dbReference type="NCBI Taxonomy" id="45428"/>
    <lineage>
        <taxon>Eukaryota</taxon>
        <taxon>Fungi</taxon>
        <taxon>Dikarya</taxon>
        <taxon>Ascomycota</taxon>
        <taxon>Pezizomycotina</taxon>
        <taxon>Leotiomycetes</taxon>
        <taxon>Helotiales</taxon>
        <taxon>Helotiales incertae sedis</taxon>
        <taxon>Amylocarpus</taxon>
    </lineage>
</organism>
<dbReference type="PANTHER" id="PTHR14021:SF15">
    <property type="entry name" value="IRON-SULFUR CLUSTER CO-CHAPERONE PROTEIN HSCB"/>
    <property type="match status" value="1"/>
</dbReference>
<gene>
    <name evidence="5" type="ORF">BJ875DRAFT_477667</name>
</gene>
<feature type="compositionally biased region" description="Low complexity" evidence="3">
    <location>
        <begin position="61"/>
        <end position="73"/>
    </location>
</feature>
<keyword evidence="2" id="KW-0143">Chaperone</keyword>
<dbReference type="SMART" id="SM00271">
    <property type="entry name" value="DnaJ"/>
    <property type="match status" value="1"/>
</dbReference>
<dbReference type="Gene3D" id="1.20.1280.20">
    <property type="entry name" value="HscB, C-terminal domain"/>
    <property type="match status" value="1"/>
</dbReference>
<dbReference type="InterPro" id="IPR036869">
    <property type="entry name" value="J_dom_sf"/>
</dbReference>